<organism evidence="2 3">
    <name type="scientific">Podospora fimiseda</name>
    <dbReference type="NCBI Taxonomy" id="252190"/>
    <lineage>
        <taxon>Eukaryota</taxon>
        <taxon>Fungi</taxon>
        <taxon>Dikarya</taxon>
        <taxon>Ascomycota</taxon>
        <taxon>Pezizomycotina</taxon>
        <taxon>Sordariomycetes</taxon>
        <taxon>Sordariomycetidae</taxon>
        <taxon>Sordariales</taxon>
        <taxon>Podosporaceae</taxon>
        <taxon>Podospora</taxon>
    </lineage>
</organism>
<evidence type="ECO:0000313" key="3">
    <source>
        <dbReference type="Proteomes" id="UP001301958"/>
    </source>
</evidence>
<dbReference type="Pfam" id="PF20150">
    <property type="entry name" value="2EXR"/>
    <property type="match status" value="1"/>
</dbReference>
<protein>
    <recommendedName>
        <fullName evidence="1">2EXR domain-containing protein</fullName>
    </recommendedName>
</protein>
<dbReference type="PANTHER" id="PTHR35910">
    <property type="entry name" value="2EXR DOMAIN-CONTAINING PROTEIN"/>
    <property type="match status" value="1"/>
</dbReference>
<proteinExistence type="predicted"/>
<name>A0AAN7H0C7_9PEZI</name>
<reference evidence="2" key="2">
    <citation type="submission" date="2023-05" db="EMBL/GenBank/DDBJ databases">
        <authorList>
            <consortium name="Lawrence Berkeley National Laboratory"/>
            <person name="Steindorff A."/>
            <person name="Hensen N."/>
            <person name="Bonometti L."/>
            <person name="Westerberg I."/>
            <person name="Brannstrom I.O."/>
            <person name="Guillou S."/>
            <person name="Cros-Aarteil S."/>
            <person name="Calhoun S."/>
            <person name="Haridas S."/>
            <person name="Kuo A."/>
            <person name="Mondo S."/>
            <person name="Pangilinan J."/>
            <person name="Riley R."/>
            <person name="Labutti K."/>
            <person name="Andreopoulos B."/>
            <person name="Lipzen A."/>
            <person name="Chen C."/>
            <person name="Yanf M."/>
            <person name="Daum C."/>
            <person name="Ng V."/>
            <person name="Clum A."/>
            <person name="Ohm R."/>
            <person name="Martin F."/>
            <person name="Silar P."/>
            <person name="Natvig D."/>
            <person name="Lalanne C."/>
            <person name="Gautier V."/>
            <person name="Ament-Velasquez S.L."/>
            <person name="Kruys A."/>
            <person name="Hutchinson M.I."/>
            <person name="Powell A.J."/>
            <person name="Barry K."/>
            <person name="Miller A.N."/>
            <person name="Grigoriev I.V."/>
            <person name="Debuchy R."/>
            <person name="Gladieux P."/>
            <person name="Thoren M.H."/>
            <person name="Johannesson H."/>
        </authorList>
    </citation>
    <scope>NUCLEOTIDE SEQUENCE</scope>
    <source>
        <strain evidence="2">CBS 990.96</strain>
    </source>
</reference>
<evidence type="ECO:0000259" key="1">
    <source>
        <dbReference type="Pfam" id="PF20150"/>
    </source>
</evidence>
<dbReference type="Proteomes" id="UP001301958">
    <property type="component" value="Unassembled WGS sequence"/>
</dbReference>
<accession>A0AAN7H0C7</accession>
<reference evidence="2" key="1">
    <citation type="journal article" date="2023" name="Mol. Phylogenet. Evol.">
        <title>Genome-scale phylogeny and comparative genomics of the fungal order Sordariales.</title>
        <authorList>
            <person name="Hensen N."/>
            <person name="Bonometti L."/>
            <person name="Westerberg I."/>
            <person name="Brannstrom I.O."/>
            <person name="Guillou S."/>
            <person name="Cros-Aarteil S."/>
            <person name="Calhoun S."/>
            <person name="Haridas S."/>
            <person name="Kuo A."/>
            <person name="Mondo S."/>
            <person name="Pangilinan J."/>
            <person name="Riley R."/>
            <person name="LaButti K."/>
            <person name="Andreopoulos B."/>
            <person name="Lipzen A."/>
            <person name="Chen C."/>
            <person name="Yan M."/>
            <person name="Daum C."/>
            <person name="Ng V."/>
            <person name="Clum A."/>
            <person name="Steindorff A."/>
            <person name="Ohm R.A."/>
            <person name="Martin F."/>
            <person name="Silar P."/>
            <person name="Natvig D.O."/>
            <person name="Lalanne C."/>
            <person name="Gautier V."/>
            <person name="Ament-Velasquez S.L."/>
            <person name="Kruys A."/>
            <person name="Hutchinson M.I."/>
            <person name="Powell A.J."/>
            <person name="Barry K."/>
            <person name="Miller A.N."/>
            <person name="Grigoriev I.V."/>
            <person name="Debuchy R."/>
            <person name="Gladieux P."/>
            <person name="Hiltunen Thoren M."/>
            <person name="Johannesson H."/>
        </authorList>
    </citation>
    <scope>NUCLEOTIDE SEQUENCE</scope>
    <source>
        <strain evidence="2">CBS 990.96</strain>
    </source>
</reference>
<sequence>MYSLESQASHLRLGLNTPDVGKKPDPFVTALPTPPFSPGFFSPTNVITKKDDQPLQEFHLFPLLPPELRLKIWNLSFLPRTIELHSRRIHYADTEDYRSGGSPKWKSNSSNPASLSVCIESRIAALEHYTVCLPLDSRLSDSGDTAGRVVYFNLQHDTVALLGDLNFTRLNKLLDWFRDQECQNQKRKRRKGYIAGLRRLAMSTAPWTHDVGAATLRAFSRTVFRDVEEFVLFMYADPLPPNGWKRGKCELEEISPLEDYYRRFVVARGQQFVDPLTKRWMRVGRNEMRVAEIQFEDRW</sequence>
<dbReference type="EMBL" id="MU865355">
    <property type="protein sequence ID" value="KAK4226010.1"/>
    <property type="molecule type" value="Genomic_DNA"/>
</dbReference>
<feature type="domain" description="2EXR" evidence="1">
    <location>
        <begin position="58"/>
        <end position="159"/>
    </location>
</feature>
<gene>
    <name evidence="2" type="ORF">QBC38DRAFT_510695</name>
</gene>
<keyword evidence="3" id="KW-1185">Reference proteome</keyword>
<dbReference type="InterPro" id="IPR045518">
    <property type="entry name" value="2EXR"/>
</dbReference>
<dbReference type="AlphaFoldDB" id="A0AAN7H0C7"/>
<dbReference type="PANTHER" id="PTHR35910:SF1">
    <property type="entry name" value="2EXR DOMAIN-CONTAINING PROTEIN"/>
    <property type="match status" value="1"/>
</dbReference>
<comment type="caution">
    <text evidence="2">The sequence shown here is derived from an EMBL/GenBank/DDBJ whole genome shotgun (WGS) entry which is preliminary data.</text>
</comment>
<evidence type="ECO:0000313" key="2">
    <source>
        <dbReference type="EMBL" id="KAK4226010.1"/>
    </source>
</evidence>